<feature type="transmembrane region" description="Helical" evidence="1">
    <location>
        <begin position="393"/>
        <end position="411"/>
    </location>
</feature>
<feature type="transmembrane region" description="Helical" evidence="1">
    <location>
        <begin position="546"/>
        <end position="564"/>
    </location>
</feature>
<dbReference type="HOGENOM" id="CLU_007442_3_1_1"/>
<evidence type="ECO:0000313" key="3">
    <source>
        <dbReference type="Proteomes" id="UP000002866"/>
    </source>
</evidence>
<accession>I2H645</accession>
<organism evidence="2 3">
    <name type="scientific">Henningerozyma blattae (strain ATCC 34711 / CBS 6284 / DSM 70876 / NBRC 10599 / NRRL Y-10934 / UCD 77-7)</name>
    <name type="common">Yeast</name>
    <name type="synonym">Tetrapisispora blattae</name>
    <dbReference type="NCBI Taxonomy" id="1071380"/>
    <lineage>
        <taxon>Eukaryota</taxon>
        <taxon>Fungi</taxon>
        <taxon>Dikarya</taxon>
        <taxon>Ascomycota</taxon>
        <taxon>Saccharomycotina</taxon>
        <taxon>Saccharomycetes</taxon>
        <taxon>Saccharomycetales</taxon>
        <taxon>Saccharomycetaceae</taxon>
        <taxon>Henningerozyma</taxon>
    </lineage>
</organism>
<keyword evidence="1" id="KW-1133">Transmembrane helix</keyword>
<dbReference type="FunCoup" id="I2H645">
    <property type="interactions" value="626"/>
</dbReference>
<keyword evidence="1" id="KW-0812">Transmembrane</keyword>
<dbReference type="Proteomes" id="UP000002866">
    <property type="component" value="Chromosome 6"/>
</dbReference>
<dbReference type="EMBL" id="HE806321">
    <property type="protein sequence ID" value="CCH61847.1"/>
    <property type="molecule type" value="Genomic_DNA"/>
</dbReference>
<reference evidence="2 3" key="1">
    <citation type="journal article" date="2011" name="Proc. Natl. Acad. Sci. U.S.A.">
        <title>Evolutionary erosion of yeast sex chromosomes by mating-type switching accidents.</title>
        <authorList>
            <person name="Gordon J.L."/>
            <person name="Armisen D."/>
            <person name="Proux-Wera E."/>
            <person name="Oheigeartaigh S.S."/>
            <person name="Byrne K.P."/>
            <person name="Wolfe K.H."/>
        </authorList>
    </citation>
    <scope>NUCLEOTIDE SEQUENCE [LARGE SCALE GENOMIC DNA]</scope>
    <source>
        <strain evidence="3">ATCC 34711 / CBS 6284 / DSM 70876 / NBRC 10599 / NRRL Y-10934 / UCD 77-7</strain>
    </source>
</reference>
<evidence type="ECO:0000256" key="1">
    <source>
        <dbReference type="SAM" id="Phobius"/>
    </source>
</evidence>
<dbReference type="STRING" id="1071380.I2H645"/>
<protein>
    <recommendedName>
        <fullName evidence="4">GPI transamidase component GAA1</fullName>
    </recommendedName>
</protein>
<keyword evidence="3" id="KW-1185">Reference proteome</keyword>
<dbReference type="OrthoDB" id="445301at2759"/>
<dbReference type="PIRSF" id="PIRSF036762">
    <property type="entry name" value="GAA1"/>
    <property type="match status" value="1"/>
</dbReference>
<gene>
    <name evidence="2" type="primary">TBLA0F03080</name>
    <name evidence="2" type="ORF">TBLA_0F03080</name>
</gene>
<dbReference type="OMA" id="RESEWNI"/>
<sequence length="583" mass="66112">MALLATIHRRVIDMGLVPKIMKRLPLVSIFLAAIGIVLFLMLPMDGQYRHTYISENALMPSQAYSYFRESEWNILRGYRTEIDIFPSMPSRDRNLVMTQWLEEFGTKTSVYHNDEYGDTLYGIFNAPRGDGTEAIVLAIPWYNADGEFNTGGAALGIALSRFFSRWPIWSKNIIVVFSENPDGALRSWVDAYHHSLDLTGGSIEAAIVMDYPSSSDFFDYVEIYYHGINGELPNLDLLNIAIQITEHEGMQVSLHGLPKESLHQNNYFSRLRTLLLGTKDALLSGIKPRHGNEAFSGFRIQAITLKAKFTPDNNDHDITSFGRIAEASFRSVNNLLEKFHQSFFFYLILAPKYFVSISSYLPSAVTFSVAFAISSLSSYINNSYSTLPIFSEYNLLAGLLFTISITFSFFVARLSLLFTEPRLLVLGSVFLSVLPHLLGNRFTIPEPLSYRLKSIAFLYISLVLTSLLVLNFSLAFGIGILGFAMTAVKTITIHSSMRVRVRNTMHLLLSNPFTSVLLFTYIFDKDIYGIKIFYEFIHSWNTLNCWTWFIICVGWLPPWILVSISSIQTNTVMQSPDYGKKQL</sequence>
<feature type="transmembrane region" description="Helical" evidence="1">
    <location>
        <begin position="456"/>
        <end position="484"/>
    </location>
</feature>
<feature type="transmembrane region" description="Helical" evidence="1">
    <location>
        <begin position="24"/>
        <end position="42"/>
    </location>
</feature>
<dbReference type="eggNOG" id="KOG3566">
    <property type="taxonomic scope" value="Eukaryota"/>
</dbReference>
<feature type="transmembrane region" description="Helical" evidence="1">
    <location>
        <begin position="505"/>
        <end position="523"/>
    </location>
</feature>
<dbReference type="PANTHER" id="PTHR13304:SF0">
    <property type="entry name" value="GLYCOSYLPHOSPHATIDYLINOSITOL ANCHOR ATTACHMENT 1 PROTEIN"/>
    <property type="match status" value="1"/>
</dbReference>
<dbReference type="PANTHER" id="PTHR13304">
    <property type="entry name" value="GLYCOSYLPHOSPHATIDYLINOSITOL ANCHOR ATTACHMENT 1 PROTEIN"/>
    <property type="match status" value="1"/>
</dbReference>
<dbReference type="GO" id="GO:0016255">
    <property type="term" value="P:attachment of GPI anchor to protein"/>
    <property type="evidence" value="ECO:0007669"/>
    <property type="project" value="EnsemblFungi"/>
</dbReference>
<feature type="transmembrane region" description="Helical" evidence="1">
    <location>
        <begin position="343"/>
        <end position="373"/>
    </location>
</feature>
<dbReference type="KEGG" id="tbl:TBLA_0F03080"/>
<dbReference type="InterPro" id="IPR007246">
    <property type="entry name" value="Gaa1"/>
</dbReference>
<evidence type="ECO:0000313" key="2">
    <source>
        <dbReference type="EMBL" id="CCH61847.1"/>
    </source>
</evidence>
<dbReference type="AlphaFoldDB" id="I2H645"/>
<proteinExistence type="predicted"/>
<feature type="transmembrane region" description="Helical" evidence="1">
    <location>
        <begin position="423"/>
        <end position="444"/>
    </location>
</feature>
<dbReference type="RefSeq" id="XP_004181366.1">
    <property type="nucleotide sequence ID" value="XM_004181318.1"/>
</dbReference>
<dbReference type="InParanoid" id="I2H645"/>
<name>I2H645_HENB6</name>
<dbReference type="GeneID" id="14496956"/>
<keyword evidence="1" id="KW-0472">Membrane</keyword>
<dbReference type="GO" id="GO:0042765">
    <property type="term" value="C:GPI-anchor transamidase complex"/>
    <property type="evidence" value="ECO:0007669"/>
    <property type="project" value="EnsemblFungi"/>
</dbReference>
<dbReference type="Pfam" id="PF04114">
    <property type="entry name" value="Gaa1"/>
    <property type="match status" value="1"/>
</dbReference>
<evidence type="ECO:0008006" key="4">
    <source>
        <dbReference type="Google" id="ProtNLM"/>
    </source>
</evidence>